<dbReference type="PANTHER" id="PTHR14396:SF10">
    <property type="entry name" value="CLASPIN"/>
    <property type="match status" value="1"/>
</dbReference>
<dbReference type="OMA" id="ERFNFRP"/>
<comment type="caution">
    <text evidence="6">The sequence shown here is derived from an EMBL/GenBank/DDBJ whole genome shotgun (WGS) entry which is preliminary data.</text>
</comment>
<feature type="compositionally biased region" description="Basic and acidic residues" evidence="4">
    <location>
        <begin position="1330"/>
        <end position="1345"/>
    </location>
</feature>
<dbReference type="GO" id="GO:0033314">
    <property type="term" value="P:mitotic DNA replication checkpoint signaling"/>
    <property type="evidence" value="ECO:0007669"/>
    <property type="project" value="TreeGrafter"/>
</dbReference>
<evidence type="ECO:0000256" key="2">
    <source>
        <dbReference type="ARBA" id="ARBA00022553"/>
    </source>
</evidence>
<feature type="region of interest" description="Disordered" evidence="4">
    <location>
        <begin position="1"/>
        <end position="22"/>
    </location>
</feature>
<dbReference type="GO" id="GO:0010997">
    <property type="term" value="F:anaphase-promoting complex binding"/>
    <property type="evidence" value="ECO:0007669"/>
    <property type="project" value="TreeGrafter"/>
</dbReference>
<comment type="subcellular location">
    <subcellularLocation>
        <location evidence="1">Nucleus</location>
    </subcellularLocation>
</comment>
<feature type="region of interest" description="Disordered" evidence="4">
    <location>
        <begin position="255"/>
        <end position="274"/>
    </location>
</feature>
<feature type="region of interest" description="Disordered" evidence="4">
    <location>
        <begin position="103"/>
        <end position="151"/>
    </location>
</feature>
<evidence type="ECO:0000313" key="7">
    <source>
        <dbReference type="Proteomes" id="UP000030854"/>
    </source>
</evidence>
<dbReference type="GO" id="GO:0005634">
    <property type="term" value="C:nucleus"/>
    <property type="evidence" value="ECO:0007669"/>
    <property type="project" value="UniProtKB-SubCell"/>
</dbReference>
<feature type="compositionally biased region" description="Basic and acidic residues" evidence="4">
    <location>
        <begin position="962"/>
        <end position="976"/>
    </location>
</feature>
<accession>A0A0B1P2F9</accession>
<evidence type="ECO:0000259" key="5">
    <source>
        <dbReference type="Pfam" id="PF09444"/>
    </source>
</evidence>
<protein>
    <submittedName>
        <fullName evidence="6">Putative mrc1-like domain-containing protein</fullName>
    </submittedName>
</protein>
<feature type="compositionally biased region" description="Acidic residues" evidence="4">
    <location>
        <begin position="583"/>
        <end position="592"/>
    </location>
</feature>
<dbReference type="PANTHER" id="PTHR14396">
    <property type="entry name" value="CLASPIN"/>
    <property type="match status" value="1"/>
</dbReference>
<feature type="compositionally biased region" description="Polar residues" evidence="4">
    <location>
        <begin position="319"/>
        <end position="329"/>
    </location>
</feature>
<dbReference type="GO" id="GO:0007095">
    <property type="term" value="P:mitotic G2 DNA damage checkpoint signaling"/>
    <property type="evidence" value="ECO:0007669"/>
    <property type="project" value="TreeGrafter"/>
</dbReference>
<dbReference type="Pfam" id="PF09444">
    <property type="entry name" value="MRC1"/>
    <property type="match status" value="1"/>
</dbReference>
<keyword evidence="2" id="KW-0597">Phosphoprotein</keyword>
<evidence type="ECO:0000256" key="3">
    <source>
        <dbReference type="ARBA" id="ARBA00023242"/>
    </source>
</evidence>
<evidence type="ECO:0000313" key="6">
    <source>
        <dbReference type="EMBL" id="KHJ31530.1"/>
    </source>
</evidence>
<feature type="compositionally biased region" description="Low complexity" evidence="4">
    <location>
        <begin position="603"/>
        <end position="613"/>
    </location>
</feature>
<feature type="region of interest" description="Disordered" evidence="4">
    <location>
        <begin position="317"/>
        <end position="391"/>
    </location>
</feature>
<feature type="compositionally biased region" description="Low complexity" evidence="4">
    <location>
        <begin position="1284"/>
        <end position="1298"/>
    </location>
</feature>
<feature type="compositionally biased region" description="Polar residues" evidence="4">
    <location>
        <begin position="115"/>
        <end position="135"/>
    </location>
</feature>
<feature type="compositionally biased region" description="Polar residues" evidence="4">
    <location>
        <begin position="1147"/>
        <end position="1156"/>
    </location>
</feature>
<feature type="compositionally biased region" description="Basic and acidic residues" evidence="4">
    <location>
        <begin position="567"/>
        <end position="582"/>
    </location>
</feature>
<feature type="region of interest" description="Disordered" evidence="4">
    <location>
        <begin position="1284"/>
        <end position="1346"/>
    </location>
</feature>
<feature type="region of interest" description="Disordered" evidence="4">
    <location>
        <begin position="57"/>
        <end position="82"/>
    </location>
</feature>
<feature type="region of interest" description="Disordered" evidence="4">
    <location>
        <begin position="962"/>
        <end position="1003"/>
    </location>
</feature>
<feature type="compositionally biased region" description="Basic and acidic residues" evidence="4">
    <location>
        <begin position="67"/>
        <end position="82"/>
    </location>
</feature>
<reference evidence="6 7" key="1">
    <citation type="journal article" date="2014" name="BMC Genomics">
        <title>Adaptive genomic structural variation in the grape powdery mildew pathogen, Erysiphe necator.</title>
        <authorList>
            <person name="Jones L."/>
            <person name="Riaz S."/>
            <person name="Morales-Cruz A."/>
            <person name="Amrine K.C."/>
            <person name="McGuire B."/>
            <person name="Gubler W.D."/>
            <person name="Walker M.A."/>
            <person name="Cantu D."/>
        </authorList>
    </citation>
    <scope>NUCLEOTIDE SEQUENCE [LARGE SCALE GENOMIC DNA]</scope>
    <source>
        <strain evidence="7">c</strain>
    </source>
</reference>
<dbReference type="Proteomes" id="UP000030854">
    <property type="component" value="Unassembled WGS sequence"/>
</dbReference>
<gene>
    <name evidence="6" type="ORF">EV44_g2176</name>
</gene>
<feature type="compositionally biased region" description="Basic and acidic residues" evidence="4">
    <location>
        <begin position="372"/>
        <end position="383"/>
    </location>
</feature>
<dbReference type="EMBL" id="JNVN01002823">
    <property type="protein sequence ID" value="KHJ31530.1"/>
    <property type="molecule type" value="Genomic_DNA"/>
</dbReference>
<feature type="domain" description="DNA replication checkpoint mediator MRC1" evidence="5">
    <location>
        <begin position="968"/>
        <end position="1106"/>
    </location>
</feature>
<dbReference type="InterPro" id="IPR024146">
    <property type="entry name" value="Claspin"/>
</dbReference>
<feature type="compositionally biased region" description="Low complexity" evidence="4">
    <location>
        <begin position="1132"/>
        <end position="1146"/>
    </location>
</feature>
<proteinExistence type="predicted"/>
<keyword evidence="3" id="KW-0539">Nucleus</keyword>
<feature type="region of interest" description="Disordered" evidence="4">
    <location>
        <begin position="567"/>
        <end position="620"/>
    </location>
</feature>
<evidence type="ECO:0000256" key="1">
    <source>
        <dbReference type="ARBA" id="ARBA00004123"/>
    </source>
</evidence>
<feature type="region of interest" description="Disordered" evidence="4">
    <location>
        <begin position="1195"/>
        <end position="1233"/>
    </location>
</feature>
<dbReference type="HOGENOM" id="CLU_002311_0_0_1"/>
<keyword evidence="7" id="KW-1185">Reference proteome</keyword>
<organism evidence="6 7">
    <name type="scientific">Uncinula necator</name>
    <name type="common">Grape powdery mildew</name>
    <dbReference type="NCBI Taxonomy" id="52586"/>
    <lineage>
        <taxon>Eukaryota</taxon>
        <taxon>Fungi</taxon>
        <taxon>Dikarya</taxon>
        <taxon>Ascomycota</taxon>
        <taxon>Pezizomycotina</taxon>
        <taxon>Leotiomycetes</taxon>
        <taxon>Erysiphales</taxon>
        <taxon>Erysiphaceae</taxon>
        <taxon>Erysiphe</taxon>
    </lineage>
</organism>
<dbReference type="STRING" id="52586.A0A0B1P2F9"/>
<name>A0A0B1P2F9_UNCNE</name>
<feature type="region of interest" description="Disordered" evidence="4">
    <location>
        <begin position="1126"/>
        <end position="1172"/>
    </location>
</feature>
<evidence type="ECO:0000256" key="4">
    <source>
        <dbReference type="SAM" id="MobiDB-lite"/>
    </source>
</evidence>
<dbReference type="InterPro" id="IPR018564">
    <property type="entry name" value="Repl_chkpnt_MRC1_dom"/>
</dbReference>
<sequence>MDPTRSSTPTRRDDGSSSPVLLTPNAKIKALLANLEEPEPITEGKSARDLLLATMSKSSSLSFGKDNPSHHTTSDEEGDINHIDLATPKGRIAASMKVNLNSNDLSDLENKPQNENKSTSFEPSIKSTFDTTAYDNCSDDGDNESDPVILKNRRKRITRRIHSPSVATGLSASPSLFVSPLKLSKSRSNSFSSDSDPFSEDFPKNPVKNSKFLALVQKKKEKQLALLTKTNKDILNKKEKNRNIQIGFENLEDTEDTEEELGHNGLLQFQPRRKASRKALEEINRETQRIMRQQQLSHKPMVKKKITKESLFSKFNFRPQRNLSKTRPTSSSSTINRSDSEVRETPPTSPLKSHNDTPKKLLHISSLQTESTVRERESLEKISDISPKPLSPSLIQPKENLYRKAGERNWFEIQYRGQNRSNSDLKYVPSIGNDYANQLSVDDSDSGLEIIEKKSSLQMRLSDIFDRAPVKKSREVNGFHALKMLAQLRSPPTKQKVNNSQINSTIELQIYLQQRARKQAAIEREERLEKLKAKGITIQTNEEREIDQANLDDLLTKARAEAEHLRKQELANKNKQRDKETELIDDTTEDEDWKEHKDMSQEDSNSSDSNDSNETGLSDLENNNEALNELRTSHDDFESEIIPVETSIAKDIDNILDEPDGISLNQNIKISNNITDQDDEDIIHFKRSHARNRIIISDDEEDIPKEGNTALFPTDINSSISSQIHPQTPSPITSNSVLRSATKTFIPGLPISGPAGLGLTQIFTGTMDDSQMPPAAFSFKSSSGYDSVDILRQNSPLPSSLLSPRDVSQLEQVTELSQISRIAESQKLGLNIERSQSHPLSLADNCLKDITQDAQQNQPQEQTQDFGFKQLTPIKNRFKESSSSPTNSTDYSAEIGLKAVKGKKKLYRKAPEIANFSDEETYVQGESYQSVDPFLQENYDSNLEANVFDILSKAGKKEKSLRSRFNKKESNTRDLFNEQAEESDDEYAGLGGLSDEPGSDEEDELIEDMIDDEGGEEVNEENHAAFFAERERTNNEKQIIKLYHDISKGMLRRKRGAEYELSDSDDDGDARRRRRRQEFIRMRKALLADERVSKIANNPKSQAFLQAIEDRGDSEEDYNFLFELEETEDSQDSQNQSQSKINSESQTGSTDNPNHTADTRSSRHFRPAATFKKPSSLSEIRCSLSNLLDDPKTSELVDFSSESGEENESFNVSKLDENLEDNTNEKSENLNSLTPLEKRPVVVDRISLQKKLAAPSSSRDSRLAFVSSSSTYGLKVPSLLRRTASSSVTSSTHSSTNSGLAKTTERAAGSESCSIRRGGTWGSGLNSFSRESERRAKMIRTESRREKKLVKGAISRRSFVSGLLGAGTFE</sequence>